<sequence>MNIGIYMYRINDAEVDTSQRHLVANWVNGDSIKPSPWKTSPARTFDTSYAQTGQPSSETCTRRSSAVSVCQVRRGSNMSYCWRVCRGDIAAALKVCNETSLDSQQPASIRLRAEPGMKVKKAGVRIETQTEIGIENDGEIGIGETKLKKRRGLESVS</sequence>
<evidence type="ECO:0000313" key="1">
    <source>
        <dbReference type="EMBL" id="GBP98245.1"/>
    </source>
</evidence>
<organism evidence="1 2">
    <name type="scientific">Eumeta variegata</name>
    <name type="common">Bagworm moth</name>
    <name type="synonym">Eumeta japonica</name>
    <dbReference type="NCBI Taxonomy" id="151549"/>
    <lineage>
        <taxon>Eukaryota</taxon>
        <taxon>Metazoa</taxon>
        <taxon>Ecdysozoa</taxon>
        <taxon>Arthropoda</taxon>
        <taxon>Hexapoda</taxon>
        <taxon>Insecta</taxon>
        <taxon>Pterygota</taxon>
        <taxon>Neoptera</taxon>
        <taxon>Endopterygota</taxon>
        <taxon>Lepidoptera</taxon>
        <taxon>Glossata</taxon>
        <taxon>Ditrysia</taxon>
        <taxon>Tineoidea</taxon>
        <taxon>Psychidae</taxon>
        <taxon>Oiketicinae</taxon>
        <taxon>Eumeta</taxon>
    </lineage>
</organism>
<evidence type="ECO:0000313" key="2">
    <source>
        <dbReference type="Proteomes" id="UP000299102"/>
    </source>
</evidence>
<accession>A0A4C2AH97</accession>
<reference evidence="1 2" key="1">
    <citation type="journal article" date="2019" name="Commun. Biol.">
        <title>The bagworm genome reveals a unique fibroin gene that provides high tensile strength.</title>
        <authorList>
            <person name="Kono N."/>
            <person name="Nakamura H."/>
            <person name="Ohtoshi R."/>
            <person name="Tomita M."/>
            <person name="Numata K."/>
            <person name="Arakawa K."/>
        </authorList>
    </citation>
    <scope>NUCLEOTIDE SEQUENCE [LARGE SCALE GENOMIC DNA]</scope>
</reference>
<dbReference type="EMBL" id="BGZK01003095">
    <property type="protein sequence ID" value="GBP98245.1"/>
    <property type="molecule type" value="Genomic_DNA"/>
</dbReference>
<dbReference type="Proteomes" id="UP000299102">
    <property type="component" value="Unassembled WGS sequence"/>
</dbReference>
<gene>
    <name evidence="1" type="ORF">EVAR_71043_1</name>
</gene>
<name>A0A4C2AH97_EUMVA</name>
<keyword evidence="2" id="KW-1185">Reference proteome</keyword>
<protein>
    <submittedName>
        <fullName evidence="1">Uncharacterized protein</fullName>
    </submittedName>
</protein>
<proteinExistence type="predicted"/>
<dbReference type="AlphaFoldDB" id="A0A4C2AH97"/>
<comment type="caution">
    <text evidence="1">The sequence shown here is derived from an EMBL/GenBank/DDBJ whole genome shotgun (WGS) entry which is preliminary data.</text>
</comment>